<reference evidence="1" key="1">
    <citation type="submission" date="2023-06" db="EMBL/GenBank/DDBJ databases">
        <title>Genome-scale phylogeny and comparative genomics of the fungal order Sordariales.</title>
        <authorList>
            <consortium name="Lawrence Berkeley National Laboratory"/>
            <person name="Hensen N."/>
            <person name="Bonometti L."/>
            <person name="Westerberg I."/>
            <person name="Brannstrom I.O."/>
            <person name="Guillou S."/>
            <person name="Cros-Aarteil S."/>
            <person name="Calhoun S."/>
            <person name="Haridas S."/>
            <person name="Kuo A."/>
            <person name="Mondo S."/>
            <person name="Pangilinan J."/>
            <person name="Riley R."/>
            <person name="Labutti K."/>
            <person name="Andreopoulos B."/>
            <person name="Lipzen A."/>
            <person name="Chen C."/>
            <person name="Yanf M."/>
            <person name="Daum C."/>
            <person name="Ng V."/>
            <person name="Clum A."/>
            <person name="Steindorff A."/>
            <person name="Ohm R."/>
            <person name="Martin F."/>
            <person name="Silar P."/>
            <person name="Natvig D."/>
            <person name="Lalanne C."/>
            <person name="Gautier V."/>
            <person name="Ament-Velasquez S.L."/>
            <person name="Kruys A."/>
            <person name="Hutchinson M.I."/>
            <person name="Powell A.J."/>
            <person name="Barry K."/>
            <person name="Miller A.N."/>
            <person name="Grigoriev I.V."/>
            <person name="Debuchy R."/>
            <person name="Gladieux P."/>
            <person name="Thoren M.H."/>
            <person name="Johannesson H."/>
        </authorList>
    </citation>
    <scope>NUCLEOTIDE SEQUENCE</scope>
    <source>
        <strain evidence="1">8032-3</strain>
    </source>
</reference>
<gene>
    <name evidence="1" type="ORF">QBC33DRAFT_536406</name>
</gene>
<keyword evidence="2" id="KW-1185">Reference proteome</keyword>
<evidence type="ECO:0000313" key="2">
    <source>
        <dbReference type="Proteomes" id="UP001244011"/>
    </source>
</evidence>
<protein>
    <submittedName>
        <fullName evidence="1">Uncharacterized protein</fullName>
    </submittedName>
</protein>
<evidence type="ECO:0000313" key="1">
    <source>
        <dbReference type="EMBL" id="KAK1768163.1"/>
    </source>
</evidence>
<accession>A0AAJ0FMB9</accession>
<dbReference type="Proteomes" id="UP001244011">
    <property type="component" value="Unassembled WGS sequence"/>
</dbReference>
<organism evidence="1 2">
    <name type="scientific">Phialemonium atrogriseum</name>
    <dbReference type="NCBI Taxonomy" id="1093897"/>
    <lineage>
        <taxon>Eukaryota</taxon>
        <taxon>Fungi</taxon>
        <taxon>Dikarya</taxon>
        <taxon>Ascomycota</taxon>
        <taxon>Pezizomycotina</taxon>
        <taxon>Sordariomycetes</taxon>
        <taxon>Sordariomycetidae</taxon>
        <taxon>Cephalothecales</taxon>
        <taxon>Cephalothecaceae</taxon>
        <taxon>Phialemonium</taxon>
    </lineage>
</organism>
<dbReference type="RefSeq" id="XP_060284376.1">
    <property type="nucleotide sequence ID" value="XM_060427709.1"/>
</dbReference>
<dbReference type="AlphaFoldDB" id="A0AAJ0FMB9"/>
<name>A0AAJ0FMB9_9PEZI</name>
<dbReference type="GeneID" id="85310896"/>
<comment type="caution">
    <text evidence="1">The sequence shown here is derived from an EMBL/GenBank/DDBJ whole genome shotgun (WGS) entry which is preliminary data.</text>
</comment>
<dbReference type="EMBL" id="MU839006">
    <property type="protein sequence ID" value="KAK1768163.1"/>
    <property type="molecule type" value="Genomic_DNA"/>
</dbReference>
<sequence length="74" mass="8318">MKKAPTPIFGLLIQVAWGISRHGLETPHWEVTINGDTVNAVTTTIPKDNIMRTPCVWQYPICSVELMLEKKQAV</sequence>
<proteinExistence type="predicted"/>